<sequence>MKKITEKEYQNALSICLAYQRQIENEILSITKKSNQILLIDLFEKGEISARFFNSVCQKLYLILPNLKNISYNLFTLYDLFQLNRKEILLFRNSGKQNIFEFEKLKEKYK</sequence>
<organism evidence="1">
    <name type="scientific">uncultured Caudovirales phage</name>
    <dbReference type="NCBI Taxonomy" id="2100421"/>
    <lineage>
        <taxon>Viruses</taxon>
        <taxon>Duplodnaviria</taxon>
        <taxon>Heunggongvirae</taxon>
        <taxon>Uroviricota</taxon>
        <taxon>Caudoviricetes</taxon>
        <taxon>Peduoviridae</taxon>
        <taxon>Maltschvirus</taxon>
        <taxon>Maltschvirus maltsch</taxon>
    </lineage>
</organism>
<protein>
    <submittedName>
        <fullName evidence="1">Uncharacterized protein</fullName>
    </submittedName>
</protein>
<proteinExistence type="predicted"/>
<gene>
    <name evidence="1" type="ORF">UFOVP600_5</name>
</gene>
<evidence type="ECO:0000313" key="1">
    <source>
        <dbReference type="EMBL" id="CAB4151189.1"/>
    </source>
</evidence>
<reference evidence="1" key="1">
    <citation type="submission" date="2020-04" db="EMBL/GenBank/DDBJ databases">
        <authorList>
            <person name="Chiriac C."/>
            <person name="Salcher M."/>
            <person name="Ghai R."/>
            <person name="Kavagutti S V."/>
        </authorList>
    </citation>
    <scope>NUCLEOTIDE SEQUENCE</scope>
</reference>
<accession>A0A6J5N638</accession>
<dbReference type="EMBL" id="LR796560">
    <property type="protein sequence ID" value="CAB4151189.1"/>
    <property type="molecule type" value="Genomic_DNA"/>
</dbReference>
<name>A0A6J5N638_9CAUD</name>